<dbReference type="InterPro" id="IPR036663">
    <property type="entry name" value="Fumarylacetoacetase_C_sf"/>
</dbReference>
<feature type="binding site" evidence="12">
    <location>
        <position position="252"/>
    </location>
    <ligand>
        <name>Mg(2+)</name>
        <dbReference type="ChEBI" id="CHEBI:18420"/>
    </ligand>
</feature>
<keyword evidence="4 12" id="KW-0479">Metal-binding</keyword>
<dbReference type="PANTHER" id="PTHR43069:SF5">
    <property type="entry name" value="FUMARYLACETOACETASE"/>
    <property type="match status" value="1"/>
</dbReference>
<evidence type="ECO:0000256" key="2">
    <source>
        <dbReference type="ARBA" id="ARBA00010211"/>
    </source>
</evidence>
<dbReference type="SUPFAM" id="SSF63433">
    <property type="entry name" value="Fumarylacetoacetate hydrolase, FAH, N-terminal domain"/>
    <property type="match status" value="1"/>
</dbReference>
<comment type="catalytic activity">
    <reaction evidence="13">
        <text>4-fumarylacetoacetate + H2O = acetoacetate + fumarate + H(+)</text>
        <dbReference type="Rhea" id="RHEA:10244"/>
        <dbReference type="ChEBI" id="CHEBI:13705"/>
        <dbReference type="ChEBI" id="CHEBI:15377"/>
        <dbReference type="ChEBI" id="CHEBI:15378"/>
        <dbReference type="ChEBI" id="CHEBI:18034"/>
        <dbReference type="ChEBI" id="CHEBI:29806"/>
        <dbReference type="EC" id="3.7.1.2"/>
    </reaction>
</comment>
<dbReference type="Pfam" id="PF09298">
    <property type="entry name" value="FAA_hydrolase_N"/>
    <property type="match status" value="1"/>
</dbReference>
<evidence type="ECO:0000256" key="5">
    <source>
        <dbReference type="ARBA" id="ARBA00022801"/>
    </source>
</evidence>
<dbReference type="AlphaFoldDB" id="A0AAV9JC68"/>
<feature type="domain" description="Fumarylacetoacetase-like C-terminal" evidence="14">
    <location>
        <begin position="118"/>
        <end position="329"/>
    </location>
</feature>
<dbReference type="InterPro" id="IPR005959">
    <property type="entry name" value="Fumarylacetoacetase"/>
</dbReference>
<keyword evidence="7 12" id="KW-0460">Magnesium</keyword>
<dbReference type="Proteomes" id="UP001324427">
    <property type="component" value="Unassembled WGS sequence"/>
</dbReference>
<dbReference type="EMBL" id="JAVFHQ010000042">
    <property type="protein sequence ID" value="KAK4542361.1"/>
    <property type="molecule type" value="Genomic_DNA"/>
</dbReference>
<evidence type="ECO:0000313" key="16">
    <source>
        <dbReference type="EMBL" id="KAK4542361.1"/>
    </source>
</evidence>
<keyword evidence="17" id="KW-1185">Reference proteome</keyword>
<evidence type="ECO:0000256" key="10">
    <source>
        <dbReference type="PIRSR" id="PIRSR605959-1"/>
    </source>
</evidence>
<dbReference type="Gene3D" id="3.90.850.10">
    <property type="entry name" value="Fumarylacetoacetase-like, C-terminal domain"/>
    <property type="match status" value="1"/>
</dbReference>
<dbReference type="InterPro" id="IPR015377">
    <property type="entry name" value="Fumarylacetoacetase_N"/>
</dbReference>
<comment type="similarity">
    <text evidence="2 13">Belongs to the FAH family.</text>
</comment>
<evidence type="ECO:0000256" key="8">
    <source>
        <dbReference type="ARBA" id="ARBA00022878"/>
    </source>
</evidence>
<evidence type="ECO:0000256" key="12">
    <source>
        <dbReference type="PIRSR" id="PIRSR605959-3"/>
    </source>
</evidence>
<evidence type="ECO:0000256" key="11">
    <source>
        <dbReference type="PIRSR" id="PIRSR605959-2"/>
    </source>
</evidence>
<evidence type="ECO:0000259" key="15">
    <source>
        <dbReference type="Pfam" id="PF09298"/>
    </source>
</evidence>
<organism evidence="16 17">
    <name type="scientific">Oleoguttula mirabilis</name>
    <dbReference type="NCBI Taxonomy" id="1507867"/>
    <lineage>
        <taxon>Eukaryota</taxon>
        <taxon>Fungi</taxon>
        <taxon>Dikarya</taxon>
        <taxon>Ascomycota</taxon>
        <taxon>Pezizomycotina</taxon>
        <taxon>Dothideomycetes</taxon>
        <taxon>Dothideomycetidae</taxon>
        <taxon>Mycosphaerellales</taxon>
        <taxon>Teratosphaeriaceae</taxon>
        <taxon>Oleoguttula</taxon>
    </lineage>
</organism>
<evidence type="ECO:0000256" key="6">
    <source>
        <dbReference type="ARBA" id="ARBA00022837"/>
    </source>
</evidence>
<dbReference type="GO" id="GO:0046872">
    <property type="term" value="F:metal ion binding"/>
    <property type="evidence" value="ECO:0007669"/>
    <property type="project" value="UniProtKB-UniRule"/>
</dbReference>
<dbReference type="EC" id="3.7.1.2" evidence="3 13"/>
<keyword evidence="9 13" id="KW-0585">Phenylalanine catabolism</keyword>
<evidence type="ECO:0000256" key="3">
    <source>
        <dbReference type="ARBA" id="ARBA00012094"/>
    </source>
</evidence>
<evidence type="ECO:0000256" key="13">
    <source>
        <dbReference type="RuleBase" id="RU366008"/>
    </source>
</evidence>
<dbReference type="GO" id="GO:0004334">
    <property type="term" value="F:fumarylacetoacetase activity"/>
    <property type="evidence" value="ECO:0007669"/>
    <property type="project" value="UniProtKB-UniRule"/>
</dbReference>
<dbReference type="GO" id="GO:0006572">
    <property type="term" value="P:L-tyrosine catabolic process"/>
    <property type="evidence" value="ECO:0007669"/>
    <property type="project" value="UniProtKB-UniRule"/>
</dbReference>
<feature type="binding site" evidence="12">
    <location>
        <position position="228"/>
    </location>
    <ligand>
        <name>Mg(2+)</name>
        <dbReference type="ChEBI" id="CHEBI:18420"/>
    </ligand>
</feature>
<sequence length="337" mass="36682">MTSPQPGYSSHFGIDNIPFGIASSQKHPKPTCVTRYEDKVLFLDKLGDVLDELPDVDDVLGRDTLNAFAALPRSTHQVVRQRVQQAIRKDVSLSGLPMHSFEPINAVTMHMPVAVGDFTDFSCSHHHVQNASEAMTGKRSAPPAFFHMPVGYAGRCSSLDVSGTAVERPLGQYWEAKPGDSNVIFGPCKKMDYELELGCIVGKPLPRRERVLASQADEHIFGYVLVNDWSARDVQALEMIPLGPLNGKNASTTISPWVVSPDALESFRTVSPPRTDTVVPYLADSGKDALDIQLEVQVTPPGTDHGQGKIYCKSNSALIYWTLGQCLAHQAIGGCGL</sequence>
<dbReference type="PANTHER" id="PTHR43069">
    <property type="entry name" value="FUMARYLACETOACETASE"/>
    <property type="match status" value="1"/>
</dbReference>
<keyword evidence="5 13" id="KW-0378">Hydrolase</keyword>
<feature type="binding site" evidence="12">
    <location>
        <position position="120"/>
    </location>
    <ligand>
        <name>Ca(2+)</name>
        <dbReference type="ChEBI" id="CHEBI:29108"/>
    </ligand>
</feature>
<evidence type="ECO:0000313" key="17">
    <source>
        <dbReference type="Proteomes" id="UP001324427"/>
    </source>
</evidence>
<comment type="cofactor">
    <cofactor evidence="13">
        <name>Mg(2+)</name>
        <dbReference type="ChEBI" id="CHEBI:18420"/>
    </cofactor>
    <cofactor evidence="13">
        <name>Ca(2+)</name>
        <dbReference type="ChEBI" id="CHEBI:29108"/>
    </cofactor>
</comment>
<comment type="pathway">
    <text evidence="1 13">Amino-acid degradation; L-phenylalanine degradation; acetoacetate and fumarate from L-phenylalanine: step 6/6.</text>
</comment>
<feature type="binding site" evidence="12">
    <location>
        <position position="248"/>
    </location>
    <ligand>
        <name>Mg(2+)</name>
        <dbReference type="ChEBI" id="CHEBI:18420"/>
    </ligand>
</feature>
<feature type="binding site" evidence="12">
    <location>
        <position position="194"/>
    </location>
    <ligand>
        <name>Ca(2+)</name>
        <dbReference type="ChEBI" id="CHEBI:29108"/>
    </ligand>
</feature>
<evidence type="ECO:0000259" key="14">
    <source>
        <dbReference type="Pfam" id="PF01557"/>
    </source>
</evidence>
<gene>
    <name evidence="16" type="ORF">LTR36_006817</name>
</gene>
<dbReference type="Gene3D" id="2.30.30.230">
    <property type="entry name" value="Fumarylacetoacetase, N-terminal domain"/>
    <property type="match status" value="1"/>
</dbReference>
<dbReference type="SUPFAM" id="SSF56529">
    <property type="entry name" value="FAH"/>
    <property type="match status" value="1"/>
</dbReference>
<dbReference type="InterPro" id="IPR036462">
    <property type="entry name" value="Fumarylacetoacetase_N_sf"/>
</dbReference>
<feature type="binding site" evidence="12">
    <location>
        <position position="196"/>
    </location>
    <ligand>
        <name>Ca(2+)</name>
        <dbReference type="ChEBI" id="CHEBI:29108"/>
    </ligand>
</feature>
<name>A0AAV9JC68_9PEZI</name>
<evidence type="ECO:0000256" key="4">
    <source>
        <dbReference type="ARBA" id="ARBA00022723"/>
    </source>
</evidence>
<evidence type="ECO:0000256" key="7">
    <source>
        <dbReference type="ARBA" id="ARBA00022842"/>
    </source>
</evidence>
<dbReference type="GO" id="GO:0006559">
    <property type="term" value="P:L-phenylalanine catabolic process"/>
    <property type="evidence" value="ECO:0007669"/>
    <property type="project" value="UniProtKB-UniRule"/>
</dbReference>
<dbReference type="InterPro" id="IPR011234">
    <property type="entry name" value="Fumarylacetoacetase-like_C"/>
</dbReference>
<accession>A0AAV9JC68</accession>
<evidence type="ECO:0000256" key="1">
    <source>
        <dbReference type="ARBA" id="ARBA00004782"/>
    </source>
</evidence>
<feature type="domain" description="Fumarylacetoacetase N-terminal" evidence="15">
    <location>
        <begin position="16"/>
        <end position="112"/>
    </location>
</feature>
<feature type="active site" description="Proton acceptor" evidence="10">
    <location>
        <position position="127"/>
    </location>
</feature>
<keyword evidence="8 13" id="KW-0828">Tyrosine catabolism</keyword>
<feature type="binding site" evidence="11">
    <location>
        <position position="235"/>
    </location>
    <ligand>
        <name>substrate</name>
    </ligand>
</feature>
<keyword evidence="6 12" id="KW-0106">Calcium</keyword>
<evidence type="ECO:0000256" key="9">
    <source>
        <dbReference type="ARBA" id="ARBA00023232"/>
    </source>
</evidence>
<proteinExistence type="inferred from homology"/>
<protein>
    <recommendedName>
        <fullName evidence="3 13">Fumarylacetoacetase</fullName>
        <ecNumber evidence="3 13">3.7.1.2</ecNumber>
    </recommendedName>
    <alternativeName>
        <fullName evidence="13">Fumarylacetoacetate hydrolase</fullName>
    </alternativeName>
</protein>
<reference evidence="16 17" key="1">
    <citation type="submission" date="2021-11" db="EMBL/GenBank/DDBJ databases">
        <title>Black yeast isolated from Biological Soil Crust.</title>
        <authorList>
            <person name="Kurbessoian T."/>
        </authorList>
    </citation>
    <scope>NUCLEOTIDE SEQUENCE [LARGE SCALE GENOMIC DNA]</scope>
    <source>
        <strain evidence="16 17">CCFEE 5522</strain>
    </source>
</reference>
<dbReference type="Pfam" id="PF01557">
    <property type="entry name" value="FAA_hydrolase"/>
    <property type="match status" value="1"/>
</dbReference>
<comment type="caution">
    <text evidence="16">The sequence shown here is derived from an EMBL/GenBank/DDBJ whole genome shotgun (WGS) entry which is preliminary data.</text>
</comment>
<dbReference type="GO" id="GO:1902000">
    <property type="term" value="P:homogentisate catabolic process"/>
    <property type="evidence" value="ECO:0007669"/>
    <property type="project" value="TreeGrafter"/>
</dbReference>
<feature type="binding site" evidence="12">
    <location>
        <position position="228"/>
    </location>
    <ligand>
        <name>Ca(2+)</name>
        <dbReference type="ChEBI" id="CHEBI:29108"/>
    </ligand>
</feature>